<evidence type="ECO:0000256" key="2">
    <source>
        <dbReference type="ARBA" id="ARBA00022723"/>
    </source>
</evidence>
<dbReference type="OrthoDB" id="20638at10239"/>
<dbReference type="InterPro" id="IPR007115">
    <property type="entry name" value="6-PTP_synth/QueD"/>
</dbReference>
<dbReference type="InterPro" id="IPR038418">
    <property type="entry name" value="6-PTP_synth/QueD_sf"/>
</dbReference>
<dbReference type="GO" id="GO:0016829">
    <property type="term" value="F:lyase activity"/>
    <property type="evidence" value="ECO:0007669"/>
    <property type="project" value="UniProtKB-KW"/>
</dbReference>
<proteinExistence type="predicted"/>
<keyword evidence="3" id="KW-0862">Zinc</keyword>
<gene>
    <name evidence="5" type="ORF">Vid5_gp36</name>
</gene>
<reference evidence="5 6" key="1">
    <citation type="submission" date="2018-02" db="EMBL/GenBank/DDBJ databases">
        <title>Complete genome sequence of Pantoea phage vB_PagS_Vid5.</title>
        <authorList>
            <person name="Truncaite L."/>
            <person name="Simoliunas E."/>
            <person name="Meskys R."/>
        </authorList>
    </citation>
    <scope>NUCLEOTIDE SEQUENCE [LARGE SCALE GENOMIC DNA]</scope>
</reference>
<dbReference type="GO" id="GO:0046872">
    <property type="term" value="F:metal ion binding"/>
    <property type="evidence" value="ECO:0007669"/>
    <property type="project" value="UniProtKB-KW"/>
</dbReference>
<keyword evidence="4" id="KW-0456">Lyase</keyword>
<evidence type="ECO:0000313" key="5">
    <source>
        <dbReference type="EMBL" id="AVJ51791.1"/>
    </source>
</evidence>
<dbReference type="PANTHER" id="PTHR12589">
    <property type="entry name" value="PYRUVOYL TETRAHYDROBIOPTERIN SYNTHASE"/>
    <property type="match status" value="1"/>
</dbReference>
<dbReference type="SUPFAM" id="SSF55620">
    <property type="entry name" value="Tetrahydrobiopterin biosynthesis enzymes-like"/>
    <property type="match status" value="1"/>
</dbReference>
<dbReference type="Gene3D" id="3.30.479.10">
    <property type="entry name" value="6-pyruvoyl tetrahydropterin synthase/QueD"/>
    <property type="match status" value="1"/>
</dbReference>
<evidence type="ECO:0000256" key="4">
    <source>
        <dbReference type="ARBA" id="ARBA00023239"/>
    </source>
</evidence>
<organism evidence="5 6">
    <name type="scientific">Pantoea phage vB_PagS_Vid5</name>
    <dbReference type="NCBI Taxonomy" id="2099652"/>
    <lineage>
        <taxon>Viruses</taxon>
        <taxon>Duplodnaviria</taxon>
        <taxon>Heunggongvirae</taxon>
        <taxon>Uroviricota</taxon>
        <taxon>Caudoviricetes</taxon>
        <taxon>Vidquintavirus</taxon>
        <taxon>Vidquintavirus Vid5</taxon>
    </lineage>
</organism>
<accession>A0A2P1CKK6</accession>
<keyword evidence="6" id="KW-1185">Reference proteome</keyword>
<dbReference type="PANTHER" id="PTHR12589:SF7">
    <property type="entry name" value="6-PYRUVOYL TETRAHYDROBIOPTERIN SYNTHASE"/>
    <property type="match status" value="1"/>
</dbReference>
<keyword evidence="2" id="KW-0479">Metal-binding</keyword>
<dbReference type="EMBL" id="MG948468">
    <property type="protein sequence ID" value="AVJ51791.1"/>
    <property type="molecule type" value="Genomic_DNA"/>
</dbReference>
<evidence type="ECO:0000313" key="6">
    <source>
        <dbReference type="Proteomes" id="UP000241629"/>
    </source>
</evidence>
<name>A0A2P1CKK6_9CAUD</name>
<comment type="cofactor">
    <cofactor evidence="1">
        <name>Zn(2+)</name>
        <dbReference type="ChEBI" id="CHEBI:29105"/>
    </cofactor>
</comment>
<evidence type="ECO:0000256" key="3">
    <source>
        <dbReference type="ARBA" id="ARBA00022833"/>
    </source>
</evidence>
<dbReference type="Pfam" id="PF01242">
    <property type="entry name" value="PTPS"/>
    <property type="match status" value="1"/>
</dbReference>
<dbReference type="Proteomes" id="UP000241629">
    <property type="component" value="Segment"/>
</dbReference>
<evidence type="ECO:0000256" key="1">
    <source>
        <dbReference type="ARBA" id="ARBA00001947"/>
    </source>
</evidence>
<sequence>MHTVIRSHEICAGHRVVGHESKCRHLHGHNYVFHFKVQPNRPARLVMSGSLTGGKLKIKDPDLDTVGRVVDFSVVKTTLCQWLEDNWDHKFLHWDQDQLIQALIVEPANYDWQKTGEAEFERDARDFKNSLVPLSFNPTAENLAQYMVDVIGPQLLTEHGVELVACTIEETSKCHVEYTKQ</sequence>
<protein>
    <submittedName>
        <fullName evidence="5">6-carboxytetrahydropterin synthase</fullName>
    </submittedName>
</protein>